<dbReference type="AlphaFoldDB" id="A0A9W6YH23"/>
<dbReference type="Pfam" id="PF00078">
    <property type="entry name" value="RVT_1"/>
    <property type="match status" value="1"/>
</dbReference>
<dbReference type="OrthoDB" id="1747086at2759"/>
<dbReference type="InterPro" id="IPR043128">
    <property type="entry name" value="Rev_trsase/Diguanyl_cyclase"/>
</dbReference>
<reference evidence="4" key="1">
    <citation type="submission" date="2023-04" db="EMBL/GenBank/DDBJ databases">
        <title>Phytophthora fragariaefolia NBRC 109709.</title>
        <authorList>
            <person name="Ichikawa N."/>
            <person name="Sato H."/>
            <person name="Tonouchi N."/>
        </authorList>
    </citation>
    <scope>NUCLEOTIDE SEQUENCE</scope>
    <source>
        <strain evidence="4">NBRC 109709</strain>
    </source>
</reference>
<dbReference type="PANTHER" id="PTHR24559:SF444">
    <property type="entry name" value="REVERSE TRANSCRIPTASE DOMAIN-CONTAINING PROTEIN"/>
    <property type="match status" value="1"/>
</dbReference>
<feature type="region of interest" description="Disordered" evidence="1">
    <location>
        <begin position="218"/>
        <end position="240"/>
    </location>
</feature>
<dbReference type="InterPro" id="IPR053134">
    <property type="entry name" value="RNA-dir_DNA_polymerase"/>
</dbReference>
<dbReference type="CDD" id="cd01647">
    <property type="entry name" value="RT_LTR"/>
    <property type="match status" value="1"/>
</dbReference>
<dbReference type="SUPFAM" id="SSF56672">
    <property type="entry name" value="DNA/RNA polymerases"/>
    <property type="match status" value="1"/>
</dbReference>
<dbReference type="Gene3D" id="3.30.70.270">
    <property type="match status" value="1"/>
</dbReference>
<gene>
    <name evidence="4" type="ORF">Pfra01_002734700</name>
</gene>
<protein>
    <submittedName>
        <fullName evidence="4">Unnamed protein product</fullName>
    </submittedName>
</protein>
<feature type="domain" description="Reverse transcriptase" evidence="2">
    <location>
        <begin position="19"/>
        <end position="134"/>
    </location>
</feature>
<dbReference type="Proteomes" id="UP001165121">
    <property type="component" value="Unassembled WGS sequence"/>
</dbReference>
<organism evidence="4 5">
    <name type="scientific">Phytophthora fragariaefolia</name>
    <dbReference type="NCBI Taxonomy" id="1490495"/>
    <lineage>
        <taxon>Eukaryota</taxon>
        <taxon>Sar</taxon>
        <taxon>Stramenopiles</taxon>
        <taxon>Oomycota</taxon>
        <taxon>Peronosporomycetes</taxon>
        <taxon>Peronosporales</taxon>
        <taxon>Peronosporaceae</taxon>
        <taxon>Phytophthora</taxon>
    </lineage>
</organism>
<dbReference type="InterPro" id="IPR043502">
    <property type="entry name" value="DNA/RNA_pol_sf"/>
</dbReference>
<feature type="domain" description="Reverse transcriptase/retrotransposon-derived protein RNase H-like" evidence="3">
    <location>
        <begin position="146"/>
        <end position="224"/>
    </location>
</feature>
<sequence>MNNHTVRRTLPMPRKDVIFEQMQGAYWYNCMDFLSGYYQFRMRDSDIKYTAFQTADGSFEYLVVPMGLSNAPATVNDGTRKLLKNLTDFRNSYFDDIYIFTQSRDLNAHLTAVGRVLSRLKANQFYVKLSKCNTDNAKRKMKLHLTPEQVQHFEQLKHRISATPILAVANLTKSFYVRMDTMAYAIGGVLYQMVEHGSKVVERPVAFNGSKYKGAEKTTRPMKKSYRQSCSGSSVEGVFA</sequence>
<accession>A0A9W6YH23</accession>
<evidence type="ECO:0000259" key="2">
    <source>
        <dbReference type="Pfam" id="PF00078"/>
    </source>
</evidence>
<dbReference type="EMBL" id="BSXT01006660">
    <property type="protein sequence ID" value="GMF62760.1"/>
    <property type="molecule type" value="Genomic_DNA"/>
</dbReference>
<name>A0A9W6YH23_9STRA</name>
<dbReference type="Pfam" id="PF17919">
    <property type="entry name" value="RT_RNaseH_2"/>
    <property type="match status" value="1"/>
</dbReference>
<comment type="caution">
    <text evidence="4">The sequence shown here is derived from an EMBL/GenBank/DDBJ whole genome shotgun (WGS) entry which is preliminary data.</text>
</comment>
<dbReference type="InterPro" id="IPR041577">
    <property type="entry name" value="RT_RNaseH_2"/>
</dbReference>
<evidence type="ECO:0000256" key="1">
    <source>
        <dbReference type="SAM" id="MobiDB-lite"/>
    </source>
</evidence>
<dbReference type="Gene3D" id="3.10.10.10">
    <property type="entry name" value="HIV Type 1 Reverse Transcriptase, subunit A, domain 1"/>
    <property type="match status" value="1"/>
</dbReference>
<dbReference type="PANTHER" id="PTHR24559">
    <property type="entry name" value="TRANSPOSON TY3-I GAG-POL POLYPROTEIN"/>
    <property type="match status" value="1"/>
</dbReference>
<dbReference type="InterPro" id="IPR000477">
    <property type="entry name" value="RT_dom"/>
</dbReference>
<evidence type="ECO:0000259" key="3">
    <source>
        <dbReference type="Pfam" id="PF17919"/>
    </source>
</evidence>
<evidence type="ECO:0000313" key="5">
    <source>
        <dbReference type="Proteomes" id="UP001165121"/>
    </source>
</evidence>
<proteinExistence type="predicted"/>
<evidence type="ECO:0000313" key="4">
    <source>
        <dbReference type="EMBL" id="GMF62760.1"/>
    </source>
</evidence>
<keyword evidence="5" id="KW-1185">Reference proteome</keyword>